<comment type="caution">
    <text evidence="1">The sequence shown here is derived from an EMBL/GenBank/DDBJ whole genome shotgun (WGS) entry which is preliminary data.</text>
</comment>
<evidence type="ECO:0000313" key="2">
    <source>
        <dbReference type="Proteomes" id="UP000076962"/>
    </source>
</evidence>
<dbReference type="AlphaFoldDB" id="A0A176S7J8"/>
<dbReference type="InterPro" id="IPR036162">
    <property type="entry name" value="Resolvase-like_N_sf"/>
</dbReference>
<evidence type="ECO:0000313" key="1">
    <source>
        <dbReference type="EMBL" id="OAD23990.1"/>
    </source>
</evidence>
<proteinExistence type="predicted"/>
<dbReference type="EMBL" id="LUTY01000062">
    <property type="protein sequence ID" value="OAD23990.1"/>
    <property type="molecule type" value="Genomic_DNA"/>
</dbReference>
<keyword evidence="2" id="KW-1185">Reference proteome</keyword>
<accession>A0A176S7J8</accession>
<sequence>MVIDGQVDKVFINYKDRLSRVGFGLFKHLFLKFGTEIIVANGHSNEKLDSEEIMNEIITLIHCFSMKHYSKRRVKRAIEALNEESTQNQN</sequence>
<reference evidence="1 2" key="1">
    <citation type="submission" date="2016-05" db="EMBL/GenBank/DDBJ databases">
        <title>Single-cell genome of chain-forming Candidatus Thiomargarita nelsonii and comparison to other large sulfur-oxidizing bacteria.</title>
        <authorList>
            <person name="Winkel M."/>
            <person name="Salman V."/>
            <person name="Woyke T."/>
            <person name="Schulz-Vogt H."/>
            <person name="Richter M."/>
            <person name="Flood B."/>
            <person name="Bailey J."/>
            <person name="Amann R."/>
            <person name="Mussmann M."/>
        </authorList>
    </citation>
    <scope>NUCLEOTIDE SEQUENCE [LARGE SCALE GENOMIC DNA]</scope>
    <source>
        <strain evidence="1 2">THI036</strain>
    </source>
</reference>
<organism evidence="1 2">
    <name type="scientific">Candidatus Thiomargarita nelsonii</name>
    <dbReference type="NCBI Taxonomy" id="1003181"/>
    <lineage>
        <taxon>Bacteria</taxon>
        <taxon>Pseudomonadati</taxon>
        <taxon>Pseudomonadota</taxon>
        <taxon>Gammaproteobacteria</taxon>
        <taxon>Thiotrichales</taxon>
        <taxon>Thiotrichaceae</taxon>
        <taxon>Thiomargarita</taxon>
    </lineage>
</organism>
<protein>
    <recommendedName>
        <fullName evidence="3">Transposase</fullName>
    </recommendedName>
</protein>
<evidence type="ECO:0008006" key="3">
    <source>
        <dbReference type="Google" id="ProtNLM"/>
    </source>
</evidence>
<gene>
    <name evidence="1" type="ORF">THIOM_000164</name>
</gene>
<dbReference type="GO" id="GO:0003677">
    <property type="term" value="F:DNA binding"/>
    <property type="evidence" value="ECO:0007669"/>
    <property type="project" value="InterPro"/>
</dbReference>
<dbReference type="SUPFAM" id="SSF53041">
    <property type="entry name" value="Resolvase-like"/>
    <property type="match status" value="1"/>
</dbReference>
<dbReference type="GO" id="GO:0000150">
    <property type="term" value="F:DNA strand exchange activity"/>
    <property type="evidence" value="ECO:0007669"/>
    <property type="project" value="InterPro"/>
</dbReference>
<dbReference type="Gene3D" id="1.10.287.2170">
    <property type="match status" value="1"/>
</dbReference>
<name>A0A176S7J8_9GAMM</name>
<dbReference type="Proteomes" id="UP000076962">
    <property type="component" value="Unassembled WGS sequence"/>
</dbReference>